<evidence type="ECO:0000313" key="3">
    <source>
        <dbReference type="Proteomes" id="UP000274541"/>
    </source>
</evidence>
<evidence type="ECO:0000313" key="2">
    <source>
        <dbReference type="EMBL" id="RMO65386.1"/>
    </source>
</evidence>
<feature type="transmembrane region" description="Helical" evidence="1">
    <location>
        <begin position="12"/>
        <end position="32"/>
    </location>
</feature>
<accession>A0A3M3X5Z7</accession>
<evidence type="ECO:0000256" key="1">
    <source>
        <dbReference type="SAM" id="Phobius"/>
    </source>
</evidence>
<keyword evidence="1" id="KW-0472">Membrane</keyword>
<name>A0A3M3X5Z7_PSEAP</name>
<keyword evidence="1" id="KW-0812">Transmembrane</keyword>
<dbReference type="RefSeq" id="WP_150116847.1">
    <property type="nucleotide sequence ID" value="NZ_LJRP01000139.1"/>
</dbReference>
<dbReference type="EMBL" id="RBPX01000180">
    <property type="protein sequence ID" value="RMO65386.1"/>
    <property type="molecule type" value="Genomic_DNA"/>
</dbReference>
<reference evidence="2 3" key="1">
    <citation type="submission" date="2018-08" db="EMBL/GenBank/DDBJ databases">
        <title>Recombination of ecologically and evolutionarily significant loci maintains genetic cohesion in the Pseudomonas syringae species complex.</title>
        <authorList>
            <person name="Dillon M."/>
            <person name="Thakur S."/>
            <person name="Almeida R.N.D."/>
            <person name="Weir B.S."/>
            <person name="Guttman D.S."/>
        </authorList>
    </citation>
    <scope>NUCLEOTIDE SEQUENCE [LARGE SCALE GENOMIC DNA]</scope>
    <source>
        <strain evidence="2 3">ICMP 4388</strain>
    </source>
</reference>
<dbReference type="AlphaFoldDB" id="A0A3M3X5Z7"/>
<protein>
    <submittedName>
        <fullName evidence="2">Uncharacterized protein</fullName>
    </submittedName>
</protein>
<keyword evidence="1" id="KW-1133">Transmembrane helix</keyword>
<comment type="caution">
    <text evidence="2">The sequence shown here is derived from an EMBL/GenBank/DDBJ whole genome shotgun (WGS) entry which is preliminary data.</text>
</comment>
<feature type="transmembrane region" description="Helical" evidence="1">
    <location>
        <begin position="52"/>
        <end position="78"/>
    </location>
</feature>
<organism evidence="2 3">
    <name type="scientific">Pseudomonas syringae pv. aptata</name>
    <dbReference type="NCBI Taxonomy" id="83167"/>
    <lineage>
        <taxon>Bacteria</taxon>
        <taxon>Pseudomonadati</taxon>
        <taxon>Pseudomonadota</taxon>
        <taxon>Gammaproteobacteria</taxon>
        <taxon>Pseudomonadales</taxon>
        <taxon>Pseudomonadaceae</taxon>
        <taxon>Pseudomonas</taxon>
        <taxon>Pseudomonas syringae</taxon>
    </lineage>
</organism>
<dbReference type="Proteomes" id="UP000274541">
    <property type="component" value="Unassembled WGS sequence"/>
</dbReference>
<feature type="transmembrane region" description="Helical" evidence="1">
    <location>
        <begin position="99"/>
        <end position="121"/>
    </location>
</feature>
<sequence length="127" mass="14411">MKNQLSKIYASPAVYKTVSLFLIFIVLHLWGVSLFPKYNTIPIEYFAALRNFLVIIILSVAVFYLFKIWIAIAIMCARGIRATSWGEFKPVMIDSIKNVVKYVVIANLAFLVFALAFAFPLSRILNG</sequence>
<proteinExistence type="predicted"/>
<gene>
    <name evidence="2" type="ORF">ALQ37_200064</name>
</gene>